<dbReference type="InterPro" id="IPR010982">
    <property type="entry name" value="Lambda_DNA-bd_dom_sf"/>
</dbReference>
<evidence type="ECO:0000256" key="1">
    <source>
        <dbReference type="SAM" id="Phobius"/>
    </source>
</evidence>
<keyword evidence="1" id="KW-1133">Transmembrane helix</keyword>
<feature type="transmembrane region" description="Helical" evidence="1">
    <location>
        <begin position="124"/>
        <end position="145"/>
    </location>
</feature>
<gene>
    <name evidence="3" type="ORF">FN961_12910</name>
</gene>
<proteinExistence type="predicted"/>
<evidence type="ECO:0000259" key="2">
    <source>
        <dbReference type="PROSITE" id="PS50943"/>
    </source>
</evidence>
<dbReference type="CDD" id="cd00093">
    <property type="entry name" value="HTH_XRE"/>
    <property type="match status" value="1"/>
</dbReference>
<accession>A0A553JNI1</accession>
<dbReference type="SMART" id="SM00530">
    <property type="entry name" value="HTH_XRE"/>
    <property type="match status" value="1"/>
</dbReference>
<reference evidence="4" key="1">
    <citation type="submission" date="2019-07" db="EMBL/GenBank/DDBJ databases">
        <title>Shewanella sp. YLB-08 draft genomic sequence.</title>
        <authorList>
            <person name="Yu L."/>
        </authorList>
    </citation>
    <scope>NUCLEOTIDE SEQUENCE [LARGE SCALE GENOMIC DNA]</scope>
    <source>
        <strain evidence="4">JCM 20706</strain>
    </source>
</reference>
<dbReference type="InterPro" id="IPR001387">
    <property type="entry name" value="Cro/C1-type_HTH"/>
</dbReference>
<dbReference type="Gene3D" id="1.10.260.40">
    <property type="entry name" value="lambda repressor-like DNA-binding domains"/>
    <property type="match status" value="1"/>
</dbReference>
<comment type="caution">
    <text evidence="3">The sequence shown here is derived from an EMBL/GenBank/DDBJ whole genome shotgun (WGS) entry which is preliminary data.</text>
</comment>
<dbReference type="Proteomes" id="UP000318126">
    <property type="component" value="Unassembled WGS sequence"/>
</dbReference>
<name>A0A553JNI1_SHEHA</name>
<dbReference type="OrthoDB" id="21915at2"/>
<sequence>MSKYVDLNSKKIQQLRTQKCWSQDELAAATNLSIRTIQRVEKAGNASLETVKALASVFEVDPAYLQSTKDIQHVTFNFICKYAWLVAFAISSVFFGLWIVDILIPTLKGADFNQQYELHGNFRYLDFGGISFIVGFLCLGSNILIEFLNRKKRSQSHPNANQP</sequence>
<keyword evidence="4" id="KW-1185">Reference proteome</keyword>
<dbReference type="GO" id="GO:0003677">
    <property type="term" value="F:DNA binding"/>
    <property type="evidence" value="ECO:0007669"/>
    <property type="project" value="InterPro"/>
</dbReference>
<feature type="domain" description="HTH cro/C1-type" evidence="2">
    <location>
        <begin position="12"/>
        <end position="65"/>
    </location>
</feature>
<dbReference type="PROSITE" id="PS50943">
    <property type="entry name" value="HTH_CROC1"/>
    <property type="match status" value="1"/>
</dbReference>
<dbReference type="SUPFAM" id="SSF47413">
    <property type="entry name" value="lambda repressor-like DNA-binding domains"/>
    <property type="match status" value="1"/>
</dbReference>
<evidence type="ECO:0000313" key="3">
    <source>
        <dbReference type="EMBL" id="TRY14018.1"/>
    </source>
</evidence>
<dbReference type="EMBL" id="VKGK01000014">
    <property type="protein sequence ID" value="TRY14018.1"/>
    <property type="molecule type" value="Genomic_DNA"/>
</dbReference>
<dbReference type="RefSeq" id="WP_144040589.1">
    <property type="nucleotide sequence ID" value="NZ_BMPL01000014.1"/>
</dbReference>
<keyword evidence="1" id="KW-0812">Transmembrane</keyword>
<protein>
    <submittedName>
        <fullName evidence="3">Helix-turn-helix transcriptional regulator</fullName>
    </submittedName>
</protein>
<evidence type="ECO:0000313" key="4">
    <source>
        <dbReference type="Proteomes" id="UP000318126"/>
    </source>
</evidence>
<feature type="transmembrane region" description="Helical" evidence="1">
    <location>
        <begin position="82"/>
        <end position="104"/>
    </location>
</feature>
<organism evidence="3 4">
    <name type="scientific">Shewanella hanedai</name>
    <name type="common">Alteromonas hanedai</name>
    <dbReference type="NCBI Taxonomy" id="25"/>
    <lineage>
        <taxon>Bacteria</taxon>
        <taxon>Pseudomonadati</taxon>
        <taxon>Pseudomonadota</taxon>
        <taxon>Gammaproteobacteria</taxon>
        <taxon>Alteromonadales</taxon>
        <taxon>Shewanellaceae</taxon>
        <taxon>Shewanella</taxon>
    </lineage>
</organism>
<dbReference type="Pfam" id="PF01381">
    <property type="entry name" value="HTH_3"/>
    <property type="match status" value="1"/>
</dbReference>
<dbReference type="AlphaFoldDB" id="A0A553JNI1"/>
<keyword evidence="1" id="KW-0472">Membrane</keyword>